<accession>A0ACB5TZ10</accession>
<gene>
    <name evidence="1" type="ORF">Cboi01_000466200</name>
</gene>
<reference evidence="1" key="1">
    <citation type="submission" date="2023-04" db="EMBL/GenBank/DDBJ databases">
        <title>Candida boidinii NBRC 1967.</title>
        <authorList>
            <person name="Ichikawa N."/>
            <person name="Sato H."/>
            <person name="Tonouchi N."/>
        </authorList>
    </citation>
    <scope>NUCLEOTIDE SEQUENCE</scope>
    <source>
        <strain evidence="1">NBRC 1967</strain>
    </source>
</reference>
<evidence type="ECO:0000313" key="1">
    <source>
        <dbReference type="EMBL" id="GME97599.1"/>
    </source>
</evidence>
<keyword evidence="2" id="KW-1185">Reference proteome</keyword>
<dbReference type="EMBL" id="BSXV01003118">
    <property type="protein sequence ID" value="GME97599.1"/>
    <property type="molecule type" value="Genomic_DNA"/>
</dbReference>
<comment type="caution">
    <text evidence="1">The sequence shown here is derived from an EMBL/GenBank/DDBJ whole genome shotgun (WGS) entry which is preliminary data.</text>
</comment>
<dbReference type="Proteomes" id="UP001165101">
    <property type="component" value="Unassembled WGS sequence"/>
</dbReference>
<name>A0ACB5TZ10_CANBO</name>
<evidence type="ECO:0000313" key="2">
    <source>
        <dbReference type="Proteomes" id="UP001165101"/>
    </source>
</evidence>
<organism evidence="1 2">
    <name type="scientific">Candida boidinii</name>
    <name type="common">Yeast</name>
    <dbReference type="NCBI Taxonomy" id="5477"/>
    <lineage>
        <taxon>Eukaryota</taxon>
        <taxon>Fungi</taxon>
        <taxon>Dikarya</taxon>
        <taxon>Ascomycota</taxon>
        <taxon>Saccharomycotina</taxon>
        <taxon>Pichiomycetes</taxon>
        <taxon>Pichiales</taxon>
        <taxon>Pichiaceae</taxon>
        <taxon>Ogataea</taxon>
        <taxon>Ogataea/Candida clade</taxon>
    </lineage>
</organism>
<sequence length="418" mass="49124">MEFSIRQINSLTLSEKREEFETVVKSMFGFYSSNLSMELFIKCTTSIMRQNTNKWQLFYLYDSRQDEVVSSFMITGRDSLIPETLHLLVGYVHTTPNYRKKGYVKDLISSCMSLYESFFATGGFDANGLDEDFKKDTMEYLSKLFTSYKNSYWSLYSAISTYYERFGFTPVPTMNWLSCEFDKSVDGDMIAFQNQELSIEEYFNTSNIKIINEQELEYASKLMTDDNNQSWALKSLSRDDHRKLFGISSHSISLADFIAHDRFLSREHNDKRNTFNIGIEITHQEINKRTFLIASRFLDNKSLVIHRIFSTLLYDNKEESIILEEDLKKLILFCKINLLDWSLNVFEKESDSLKIRLVTEDVWSPEKSTEDYIVNYLKSQWEYDDSNSHFLPMIKEFDSNKVDASQIVWLNKGFAFFG</sequence>
<protein>
    <submittedName>
        <fullName evidence="1">Unnamed protein product</fullName>
    </submittedName>
</protein>
<proteinExistence type="predicted"/>